<dbReference type="Gene3D" id="1.20.1280.290">
    <property type="match status" value="1"/>
</dbReference>
<evidence type="ECO:0000256" key="5">
    <source>
        <dbReference type="SAM" id="MobiDB-lite"/>
    </source>
</evidence>
<evidence type="ECO:0000256" key="3">
    <source>
        <dbReference type="ARBA" id="ARBA00022989"/>
    </source>
</evidence>
<keyword evidence="4 6" id="KW-0472">Membrane</keyword>
<feature type="transmembrane region" description="Helical" evidence="6">
    <location>
        <begin position="38"/>
        <end position="59"/>
    </location>
</feature>
<evidence type="ECO:0000256" key="6">
    <source>
        <dbReference type="SAM" id="Phobius"/>
    </source>
</evidence>
<evidence type="ECO:0000256" key="4">
    <source>
        <dbReference type="ARBA" id="ARBA00023136"/>
    </source>
</evidence>
<feature type="compositionally biased region" description="Basic and acidic residues" evidence="5">
    <location>
        <begin position="435"/>
        <end position="456"/>
    </location>
</feature>
<feature type="transmembrane region" description="Helical" evidence="6">
    <location>
        <begin position="332"/>
        <end position="350"/>
    </location>
</feature>
<dbReference type="SMART" id="SM00679">
    <property type="entry name" value="CTNS"/>
    <property type="match status" value="2"/>
</dbReference>
<feature type="region of interest" description="Disordered" evidence="5">
    <location>
        <begin position="293"/>
        <end position="325"/>
    </location>
</feature>
<proteinExistence type="predicted"/>
<dbReference type="GO" id="GO:0016020">
    <property type="term" value="C:membrane"/>
    <property type="evidence" value="ECO:0007669"/>
    <property type="project" value="UniProtKB-SubCell"/>
</dbReference>
<gene>
    <name evidence="7" type="ORF">Rhopal_001298-T1</name>
</gene>
<evidence type="ECO:0000313" key="8">
    <source>
        <dbReference type="Proteomes" id="UP001342314"/>
    </source>
</evidence>
<keyword evidence="3 6" id="KW-1133">Transmembrane helix</keyword>
<feature type="region of interest" description="Disordered" evidence="5">
    <location>
        <begin position="205"/>
        <end position="241"/>
    </location>
</feature>
<accession>A0AAV5GDY1</accession>
<sequence>MDSSPAPGPLDALLLLHARPIASPSTCRANYVHDPVGMALSGAIVVGLLLSYLPAFARIVRHRNSAGYSPLFLLLGATSSASSLGNIVTLQWGQVACCQYLSAGQCFESVLGIAQVFVQWSCFLTLCVTTLMGPQRLPLTSSPPHFPTSLSSFFLYLAFYPLSSKYVQSVPISGTDLPSSHRHKRGVLSSLVPNFMRTTTPAGLIRDSLTDDDDDDTDVSDADTTDGGLPGGGRRGGFDPRRYILPGQLRRGEIILSSEYRHAVSLLLLTLLHLALTFLTTLILLVTLPKAETPHPGTPPAPWDPTHGGGSGAPQDGAGGGREHPSERAVRVWATTLGLVSVALGCAQYAPQLVHTARRKVVGSLSIPMMLLQTPGSFVFVYTLAIRPGVNFTGWATYFVTGVLQGTLLVLCLVFRRRQRRLGVDDWGNPLPEATRSEGEGEGADRGRGERRPLLG</sequence>
<dbReference type="EMBL" id="BQKY01000003">
    <property type="protein sequence ID" value="GJN88333.1"/>
    <property type="molecule type" value="Genomic_DNA"/>
</dbReference>
<protein>
    <submittedName>
        <fullName evidence="7">Uncharacterized protein</fullName>
    </submittedName>
</protein>
<dbReference type="Pfam" id="PF04193">
    <property type="entry name" value="PQ-loop"/>
    <property type="match status" value="1"/>
</dbReference>
<dbReference type="Proteomes" id="UP001342314">
    <property type="component" value="Unassembled WGS sequence"/>
</dbReference>
<reference evidence="7 8" key="1">
    <citation type="submission" date="2021-12" db="EMBL/GenBank/DDBJ databases">
        <title>High titer production of polyol ester of fatty acids by Rhodotorula paludigena BS15 towards product separation-free biomass refinery.</title>
        <authorList>
            <person name="Mano J."/>
            <person name="Ono H."/>
            <person name="Tanaka T."/>
            <person name="Naito K."/>
            <person name="Sushida H."/>
            <person name="Ike M."/>
            <person name="Tokuyasu K."/>
            <person name="Kitaoka M."/>
        </authorList>
    </citation>
    <scope>NUCLEOTIDE SEQUENCE [LARGE SCALE GENOMIC DNA]</scope>
    <source>
        <strain evidence="7 8">BS15</strain>
    </source>
</reference>
<dbReference type="InterPro" id="IPR006603">
    <property type="entry name" value="PQ-loop_rpt"/>
</dbReference>
<feature type="compositionally biased region" description="Acidic residues" evidence="5">
    <location>
        <begin position="210"/>
        <end position="224"/>
    </location>
</feature>
<organism evidence="7 8">
    <name type="scientific">Rhodotorula paludigena</name>
    <dbReference type="NCBI Taxonomy" id="86838"/>
    <lineage>
        <taxon>Eukaryota</taxon>
        <taxon>Fungi</taxon>
        <taxon>Dikarya</taxon>
        <taxon>Basidiomycota</taxon>
        <taxon>Pucciniomycotina</taxon>
        <taxon>Microbotryomycetes</taxon>
        <taxon>Sporidiobolales</taxon>
        <taxon>Sporidiobolaceae</taxon>
        <taxon>Rhodotorula</taxon>
    </lineage>
</organism>
<name>A0AAV5GDY1_9BASI</name>
<feature type="transmembrane region" description="Helical" evidence="6">
    <location>
        <begin position="362"/>
        <end position="383"/>
    </location>
</feature>
<keyword evidence="8" id="KW-1185">Reference proteome</keyword>
<feature type="transmembrane region" description="Helical" evidence="6">
    <location>
        <begin position="395"/>
        <end position="415"/>
    </location>
</feature>
<dbReference type="AlphaFoldDB" id="A0AAV5GDY1"/>
<dbReference type="PANTHER" id="PTHR16201:SF11">
    <property type="entry name" value="PQ-LOOP REPEAT-CONTAINING PROTEIN"/>
    <property type="match status" value="1"/>
</dbReference>
<comment type="subcellular location">
    <subcellularLocation>
        <location evidence="1">Membrane</location>
        <topology evidence="1">Multi-pass membrane protein</topology>
    </subcellularLocation>
</comment>
<comment type="caution">
    <text evidence="7">The sequence shown here is derived from an EMBL/GenBank/DDBJ whole genome shotgun (WGS) entry which is preliminary data.</text>
</comment>
<dbReference type="InterPro" id="IPR051415">
    <property type="entry name" value="LAAT-1"/>
</dbReference>
<evidence type="ECO:0000313" key="7">
    <source>
        <dbReference type="EMBL" id="GJN88333.1"/>
    </source>
</evidence>
<feature type="region of interest" description="Disordered" evidence="5">
    <location>
        <begin position="427"/>
        <end position="456"/>
    </location>
</feature>
<feature type="transmembrane region" description="Helical" evidence="6">
    <location>
        <begin position="266"/>
        <end position="288"/>
    </location>
</feature>
<keyword evidence="2 6" id="KW-0812">Transmembrane</keyword>
<evidence type="ECO:0000256" key="2">
    <source>
        <dbReference type="ARBA" id="ARBA00022692"/>
    </source>
</evidence>
<dbReference type="PANTHER" id="PTHR16201">
    <property type="entry name" value="SEVEN TRANSMEMBRANE PROTEIN 1-RELATED"/>
    <property type="match status" value="1"/>
</dbReference>
<evidence type="ECO:0000256" key="1">
    <source>
        <dbReference type="ARBA" id="ARBA00004141"/>
    </source>
</evidence>
<feature type="compositionally biased region" description="Gly residues" evidence="5">
    <location>
        <begin position="307"/>
        <end position="320"/>
    </location>
</feature>